<gene>
    <name evidence="1" type="ORF">PIB30_084746</name>
</gene>
<proteinExistence type="predicted"/>
<protein>
    <submittedName>
        <fullName evidence="1">Uncharacterized protein</fullName>
    </submittedName>
</protein>
<dbReference type="EMBL" id="JASCZI010092006">
    <property type="protein sequence ID" value="MED6151685.1"/>
    <property type="molecule type" value="Genomic_DNA"/>
</dbReference>
<accession>A0ABU6TU03</accession>
<reference evidence="1 2" key="1">
    <citation type="journal article" date="2023" name="Plants (Basel)">
        <title>Bridging the Gap: Combining Genomics and Transcriptomics Approaches to Understand Stylosanthes scabra, an Orphan Legume from the Brazilian Caatinga.</title>
        <authorList>
            <person name="Ferreira-Neto J.R.C."/>
            <person name="da Silva M.D."/>
            <person name="Binneck E."/>
            <person name="de Melo N.F."/>
            <person name="da Silva R.H."/>
            <person name="de Melo A.L.T.M."/>
            <person name="Pandolfi V."/>
            <person name="Bustamante F.O."/>
            <person name="Brasileiro-Vidal A.C."/>
            <person name="Benko-Iseppon A.M."/>
        </authorList>
    </citation>
    <scope>NUCLEOTIDE SEQUENCE [LARGE SCALE GENOMIC DNA]</scope>
    <source>
        <tissue evidence="1">Leaves</tissue>
    </source>
</reference>
<evidence type="ECO:0000313" key="1">
    <source>
        <dbReference type="EMBL" id="MED6151685.1"/>
    </source>
</evidence>
<organism evidence="1 2">
    <name type="scientific">Stylosanthes scabra</name>
    <dbReference type="NCBI Taxonomy" id="79078"/>
    <lineage>
        <taxon>Eukaryota</taxon>
        <taxon>Viridiplantae</taxon>
        <taxon>Streptophyta</taxon>
        <taxon>Embryophyta</taxon>
        <taxon>Tracheophyta</taxon>
        <taxon>Spermatophyta</taxon>
        <taxon>Magnoliopsida</taxon>
        <taxon>eudicotyledons</taxon>
        <taxon>Gunneridae</taxon>
        <taxon>Pentapetalae</taxon>
        <taxon>rosids</taxon>
        <taxon>fabids</taxon>
        <taxon>Fabales</taxon>
        <taxon>Fabaceae</taxon>
        <taxon>Papilionoideae</taxon>
        <taxon>50 kb inversion clade</taxon>
        <taxon>dalbergioids sensu lato</taxon>
        <taxon>Dalbergieae</taxon>
        <taxon>Pterocarpus clade</taxon>
        <taxon>Stylosanthes</taxon>
    </lineage>
</organism>
<name>A0ABU6TU03_9FABA</name>
<comment type="caution">
    <text evidence="1">The sequence shown here is derived from an EMBL/GenBank/DDBJ whole genome shotgun (WGS) entry which is preliminary data.</text>
</comment>
<dbReference type="Proteomes" id="UP001341840">
    <property type="component" value="Unassembled WGS sequence"/>
</dbReference>
<evidence type="ECO:0000313" key="2">
    <source>
        <dbReference type="Proteomes" id="UP001341840"/>
    </source>
</evidence>
<sequence length="141" mass="16070">MNTATLNTTTTRYRDVSNNTLWMCERFSRSARSRGIFFGDNPLSYTMPVLILQSSIVGLVTTTLQILFTPLGQSSFVPQMLMYSGRLSTGTINTGTNQCSDEVCISTKNLLRERDHLLFWQHDVHVPHRSQNRPDVTNENR</sequence>
<keyword evidence="2" id="KW-1185">Reference proteome</keyword>